<feature type="transmembrane region" description="Helical" evidence="1">
    <location>
        <begin position="6"/>
        <end position="26"/>
    </location>
</feature>
<protein>
    <submittedName>
        <fullName evidence="2">Uncharacterized protein</fullName>
    </submittedName>
</protein>
<evidence type="ECO:0000313" key="2">
    <source>
        <dbReference type="EMBL" id="HCZ85911.1"/>
    </source>
</evidence>
<organism evidence="2">
    <name type="scientific">Sus scrofa</name>
    <name type="common">Pig</name>
    <dbReference type="NCBI Taxonomy" id="9823"/>
    <lineage>
        <taxon>Eukaryota</taxon>
        <taxon>Metazoa</taxon>
        <taxon>Chordata</taxon>
        <taxon>Craniata</taxon>
        <taxon>Vertebrata</taxon>
        <taxon>Euteleostomi</taxon>
        <taxon>Mammalia</taxon>
        <taxon>Eutheria</taxon>
        <taxon>Laurasiatheria</taxon>
        <taxon>Artiodactyla</taxon>
        <taxon>Suina</taxon>
        <taxon>Suidae</taxon>
        <taxon>Sus</taxon>
    </lineage>
</organism>
<evidence type="ECO:0000256" key="1">
    <source>
        <dbReference type="SAM" id="Phobius"/>
    </source>
</evidence>
<dbReference type="AlphaFoldDB" id="A0A480ECQ2"/>
<dbReference type="EMBL" id="DQIR01177594">
    <property type="protein sequence ID" value="HDB33071.1"/>
    <property type="molecule type" value="Transcribed_RNA"/>
</dbReference>
<keyword evidence="1" id="KW-1133">Transmembrane helix</keyword>
<keyword evidence="1" id="KW-0472">Membrane</keyword>
<accession>A0A480ECQ2</accession>
<dbReference type="EMBL" id="DQIR01030436">
    <property type="protein sequence ID" value="HCZ85911.1"/>
    <property type="molecule type" value="Transcribed_RNA"/>
</dbReference>
<reference evidence="2" key="1">
    <citation type="journal article" date="2019" name="PeerJ">
        <title>Genes of the pig, Sus scrofa, reconstructed with EvidentialGene.</title>
        <authorList>
            <person name="Gilbert D.G."/>
        </authorList>
    </citation>
    <scope>NUCLEOTIDE SEQUENCE</scope>
</reference>
<keyword evidence="1" id="KW-0812">Transmembrane</keyword>
<name>A0A480ECQ2_PIG</name>
<sequence length="110" mass="13153">MVWIYHILYIHSSVDMMYLGCFYFLAMMNNTAMNILVQVSAWTYVFSSLKYIPRSGILGSYGNSVFYLVKNCQTVFQKWLYHFTSSPAVFQFLRKLTNIRNCHYFLFYPF</sequence>
<proteinExistence type="predicted"/>